<name>X1KL73_9ZZZZ</name>
<protein>
    <submittedName>
        <fullName evidence="1">Uncharacterized protein</fullName>
    </submittedName>
</protein>
<dbReference type="AlphaFoldDB" id="X1KL73"/>
<gene>
    <name evidence="1" type="ORF">S03H2_72540</name>
</gene>
<proteinExistence type="predicted"/>
<reference evidence="1" key="1">
    <citation type="journal article" date="2014" name="Front. Microbiol.">
        <title>High frequency of phylogenetically diverse reductive dehalogenase-homologous genes in deep subseafloor sedimentary metagenomes.</title>
        <authorList>
            <person name="Kawai M."/>
            <person name="Futagami T."/>
            <person name="Toyoda A."/>
            <person name="Takaki Y."/>
            <person name="Nishi S."/>
            <person name="Hori S."/>
            <person name="Arai W."/>
            <person name="Tsubouchi T."/>
            <person name="Morono Y."/>
            <person name="Uchiyama I."/>
            <person name="Ito T."/>
            <person name="Fujiyama A."/>
            <person name="Inagaki F."/>
            <person name="Takami H."/>
        </authorList>
    </citation>
    <scope>NUCLEOTIDE SEQUENCE</scope>
    <source>
        <strain evidence="1">Expedition CK06-06</strain>
    </source>
</reference>
<dbReference type="EMBL" id="BARU01049112">
    <property type="protein sequence ID" value="GAH90894.1"/>
    <property type="molecule type" value="Genomic_DNA"/>
</dbReference>
<sequence>PSNPTLMYTYNLSLSQNWDVIVVADYAYVSGHGTASEPE</sequence>
<feature type="non-terminal residue" evidence="1">
    <location>
        <position position="1"/>
    </location>
</feature>
<organism evidence="1">
    <name type="scientific">marine sediment metagenome</name>
    <dbReference type="NCBI Taxonomy" id="412755"/>
    <lineage>
        <taxon>unclassified sequences</taxon>
        <taxon>metagenomes</taxon>
        <taxon>ecological metagenomes</taxon>
    </lineage>
</organism>
<accession>X1KL73</accession>
<comment type="caution">
    <text evidence="1">The sequence shown here is derived from an EMBL/GenBank/DDBJ whole genome shotgun (WGS) entry which is preliminary data.</text>
</comment>
<evidence type="ECO:0000313" key="1">
    <source>
        <dbReference type="EMBL" id="GAH90894.1"/>
    </source>
</evidence>